<evidence type="ECO:0000313" key="2">
    <source>
        <dbReference type="EMBL" id="NOU94446.1"/>
    </source>
</evidence>
<dbReference type="Proteomes" id="UP000641588">
    <property type="component" value="Unassembled WGS sequence"/>
</dbReference>
<feature type="region of interest" description="Disordered" evidence="1">
    <location>
        <begin position="16"/>
        <end position="50"/>
    </location>
</feature>
<accession>A0A972K0A2</accession>
<feature type="compositionally biased region" description="Basic residues" evidence="1">
    <location>
        <begin position="23"/>
        <end position="44"/>
    </location>
</feature>
<name>A0A972K0A2_9BACL</name>
<evidence type="ECO:0000256" key="1">
    <source>
        <dbReference type="SAM" id="MobiDB-lite"/>
    </source>
</evidence>
<reference evidence="2" key="1">
    <citation type="submission" date="2019-10" db="EMBL/GenBank/DDBJ databases">
        <title>Description of Paenibacillus glebae sp. nov.</title>
        <authorList>
            <person name="Carlier A."/>
            <person name="Qi S."/>
        </authorList>
    </citation>
    <scope>NUCLEOTIDE SEQUENCE</scope>
    <source>
        <strain evidence="2">LMG 31456</strain>
    </source>
</reference>
<keyword evidence="3" id="KW-1185">Reference proteome</keyword>
<comment type="caution">
    <text evidence="2">The sequence shown here is derived from an EMBL/GenBank/DDBJ whole genome shotgun (WGS) entry which is preliminary data.</text>
</comment>
<dbReference type="RefSeq" id="WP_171652634.1">
    <property type="nucleotide sequence ID" value="NZ_WHOD01000055.1"/>
</dbReference>
<organism evidence="2 3">
    <name type="scientific">Paenibacillus foliorum</name>
    <dbReference type="NCBI Taxonomy" id="2654974"/>
    <lineage>
        <taxon>Bacteria</taxon>
        <taxon>Bacillati</taxon>
        <taxon>Bacillota</taxon>
        <taxon>Bacilli</taxon>
        <taxon>Bacillales</taxon>
        <taxon>Paenibacillaceae</taxon>
        <taxon>Paenibacillus</taxon>
    </lineage>
</organism>
<proteinExistence type="predicted"/>
<dbReference type="AlphaFoldDB" id="A0A972K0A2"/>
<evidence type="ECO:0000313" key="3">
    <source>
        <dbReference type="Proteomes" id="UP000641588"/>
    </source>
</evidence>
<gene>
    <name evidence="2" type="ORF">GC093_14645</name>
</gene>
<dbReference type="EMBL" id="WHOD01000055">
    <property type="protein sequence ID" value="NOU94446.1"/>
    <property type="molecule type" value="Genomic_DNA"/>
</dbReference>
<sequence>MAQKTKKKKSILQEIRATIHSLTKPKRSSKKANPRKASTAKKLKRNTESTLEFQEKLEQKITKKMSDEMQKMKQQVQLELLEKLKNQKTMLNNDNKGSVKEKKKEVTVRNRVNVKSKILTNSEKRRYIPQTDCTFLKLLILSDSVKGDVVVGYEVLDNSTQEVWGIGIHEGVKLGRSRVILNTKVKSRTVESKRQYYLANDSDDTLYFSEKYKKTVLLNGKVTSANYTDRLAEAIHQAYMAGYKSNSKTPKLRMS</sequence>
<protein>
    <submittedName>
        <fullName evidence="2">Uncharacterized protein</fullName>
    </submittedName>
</protein>